<name>A0A2K0XPG0_9BACT</name>
<dbReference type="RefSeq" id="WP_103002375.1">
    <property type="nucleotide sequence ID" value="NZ_NBAX01000001.1"/>
</dbReference>
<proteinExistence type="predicted"/>
<reference evidence="1 2" key="1">
    <citation type="submission" date="2017-03" db="EMBL/GenBank/DDBJ databases">
        <authorList>
            <person name="Afonso C.L."/>
            <person name="Miller P.J."/>
            <person name="Scott M.A."/>
            <person name="Spackman E."/>
            <person name="Goraichik I."/>
            <person name="Dimitrov K.M."/>
            <person name="Suarez D.L."/>
            <person name="Swayne D.E."/>
        </authorList>
    </citation>
    <scope>NUCLEOTIDE SEQUENCE [LARGE SCALE GENOMIC DNA]</scope>
    <source>
        <strain evidence="1 2">DNF00076</strain>
    </source>
</reference>
<gene>
    <name evidence="1" type="ORF">BFS16_00620</name>
</gene>
<sequence length="68" mass="7875">MMNNERDFIHLAIAIHHLKETSFIDDVCRHTASSLSDYFASRFYDAVAEKNGQTEEWKKGSRREPSGE</sequence>
<accession>A0A2K0XPG0</accession>
<dbReference type="AlphaFoldDB" id="A0A2K0XPG0"/>
<organism evidence="1 2">
    <name type="scientific">Hoylesella timonensis</name>
    <dbReference type="NCBI Taxonomy" id="386414"/>
    <lineage>
        <taxon>Bacteria</taxon>
        <taxon>Pseudomonadati</taxon>
        <taxon>Bacteroidota</taxon>
        <taxon>Bacteroidia</taxon>
        <taxon>Bacteroidales</taxon>
        <taxon>Prevotellaceae</taxon>
        <taxon>Hoylesella</taxon>
    </lineage>
</organism>
<dbReference type="EMBL" id="NBAX01000001">
    <property type="protein sequence ID" value="PNP96422.1"/>
    <property type="molecule type" value="Genomic_DNA"/>
</dbReference>
<protein>
    <submittedName>
        <fullName evidence="1">Uncharacterized protein</fullName>
    </submittedName>
</protein>
<evidence type="ECO:0000313" key="1">
    <source>
        <dbReference type="EMBL" id="PNP96422.1"/>
    </source>
</evidence>
<evidence type="ECO:0000313" key="2">
    <source>
        <dbReference type="Proteomes" id="UP000236634"/>
    </source>
</evidence>
<comment type="caution">
    <text evidence="1">The sequence shown here is derived from an EMBL/GenBank/DDBJ whole genome shotgun (WGS) entry which is preliminary data.</text>
</comment>
<dbReference type="Proteomes" id="UP000236634">
    <property type="component" value="Unassembled WGS sequence"/>
</dbReference>